<dbReference type="InterPro" id="IPR011598">
    <property type="entry name" value="bHLH_dom"/>
</dbReference>
<evidence type="ECO:0000313" key="2">
    <source>
        <dbReference type="EMBL" id="KAL3233072.1"/>
    </source>
</evidence>
<dbReference type="Gene3D" id="4.10.280.10">
    <property type="entry name" value="Helix-loop-helix DNA-binding domain"/>
    <property type="match status" value="1"/>
</dbReference>
<dbReference type="CDD" id="cd11388">
    <property type="entry name" value="bHLH_ScINO2_like"/>
    <property type="match status" value="1"/>
</dbReference>
<sequence length="402" mass="45886">MQVHNPSGQDVLDLFDHENEIDFETAYQMLSGTLEELDNRPLSPYKELRHPEMHTPGTTFANPMPNPTTPNLLTVIPTGMTPTLQQQYPNGIAHNNNNNNNYNAFNNIRFSPESQSQARFPFDDIPNSKSIDAKMTPLGHDLLHFPNNTSKVSSPNFEYPDIHGGSHFLLRSPGMSQTGIMTNQDIMKMAPKNDFVHKMISEDHFRNAELLSTYESHAIESFLDNLISTNPLNDDKEEPNTAEPIKLQVPDITKESKQETDHEQLLMNKVEHEPIKNITLPETPSTTIDNYEIKYRPKRVFKPVRGYPCNSVEIPGITISDDDIPADIKGDLAKVRKWKHVQLEKIRRTQSKNAFEDLIKLIDASELKAEKRVPKYKLLNCVMDDIQELMKANEQLESMLET</sequence>
<protein>
    <recommendedName>
        <fullName evidence="1">BHLH domain-containing protein</fullName>
    </recommendedName>
</protein>
<name>A0ABR4NWT7_9SACH</name>
<evidence type="ECO:0000313" key="3">
    <source>
        <dbReference type="Proteomes" id="UP001623330"/>
    </source>
</evidence>
<feature type="domain" description="BHLH" evidence="1">
    <location>
        <begin position="335"/>
        <end position="389"/>
    </location>
</feature>
<dbReference type="InterPro" id="IPR036638">
    <property type="entry name" value="HLH_DNA-bd_sf"/>
</dbReference>
<dbReference type="PROSITE" id="PS50888">
    <property type="entry name" value="BHLH"/>
    <property type="match status" value="1"/>
</dbReference>
<dbReference type="EMBL" id="JBEVYD010000005">
    <property type="protein sequence ID" value="KAL3233072.1"/>
    <property type="molecule type" value="Genomic_DNA"/>
</dbReference>
<dbReference type="SUPFAM" id="SSF47459">
    <property type="entry name" value="HLH, helix-loop-helix DNA-binding domain"/>
    <property type="match status" value="1"/>
</dbReference>
<keyword evidence="3" id="KW-1185">Reference proteome</keyword>
<dbReference type="Proteomes" id="UP001623330">
    <property type="component" value="Unassembled WGS sequence"/>
</dbReference>
<comment type="caution">
    <text evidence="2">The sequence shown here is derived from an EMBL/GenBank/DDBJ whole genome shotgun (WGS) entry which is preliminary data.</text>
</comment>
<accession>A0ABR4NWT7</accession>
<dbReference type="InterPro" id="IPR057071">
    <property type="entry name" value="bHLH_INO2"/>
</dbReference>
<reference evidence="2 3" key="1">
    <citation type="submission" date="2024-05" db="EMBL/GenBank/DDBJ databases">
        <title>Long read based assembly of the Candida bracarensis genome reveals expanded adhesin content.</title>
        <authorList>
            <person name="Marcet-Houben M."/>
            <person name="Ksiezopolska E."/>
            <person name="Gabaldon T."/>
        </authorList>
    </citation>
    <scope>NUCLEOTIDE SEQUENCE [LARGE SCALE GENOMIC DNA]</scope>
    <source>
        <strain evidence="2 3">CBM6</strain>
    </source>
</reference>
<proteinExistence type="predicted"/>
<organism evidence="2 3">
    <name type="scientific">Nakaseomyces bracarensis</name>
    <dbReference type="NCBI Taxonomy" id="273131"/>
    <lineage>
        <taxon>Eukaryota</taxon>
        <taxon>Fungi</taxon>
        <taxon>Dikarya</taxon>
        <taxon>Ascomycota</taxon>
        <taxon>Saccharomycotina</taxon>
        <taxon>Saccharomycetes</taxon>
        <taxon>Saccharomycetales</taxon>
        <taxon>Saccharomycetaceae</taxon>
        <taxon>Nakaseomyces</taxon>
    </lineage>
</organism>
<evidence type="ECO:0000259" key="1">
    <source>
        <dbReference type="PROSITE" id="PS50888"/>
    </source>
</evidence>
<dbReference type="Pfam" id="PF23179">
    <property type="entry name" value="bHLH_INO2"/>
    <property type="match status" value="1"/>
</dbReference>
<gene>
    <name evidence="2" type="ORF">RNJ44_04988</name>
</gene>